<comment type="caution">
    <text evidence="2">The sequence shown here is derived from an EMBL/GenBank/DDBJ whole genome shotgun (WGS) entry which is preliminary data.</text>
</comment>
<dbReference type="AlphaFoldDB" id="A0A511XB25"/>
<feature type="region of interest" description="Disordered" evidence="1">
    <location>
        <begin position="24"/>
        <end position="57"/>
    </location>
</feature>
<accession>A0A511XB25</accession>
<evidence type="ECO:0000313" key="3">
    <source>
        <dbReference type="Proteomes" id="UP000321635"/>
    </source>
</evidence>
<organism evidence="2 3">
    <name type="scientific">Acetobacter nitrogenifigens DSM 23921 = NBRC 105050</name>
    <dbReference type="NCBI Taxonomy" id="1120919"/>
    <lineage>
        <taxon>Bacteria</taxon>
        <taxon>Pseudomonadati</taxon>
        <taxon>Pseudomonadota</taxon>
        <taxon>Alphaproteobacteria</taxon>
        <taxon>Acetobacterales</taxon>
        <taxon>Acetobacteraceae</taxon>
        <taxon>Acetobacter</taxon>
    </lineage>
</organism>
<proteinExistence type="predicted"/>
<sequence length="86" mass="9402">MHTKEKFTEASVILPRDPGTLRQSQASSAIDLDLHSPAGLQKRNGRMASGKPGRTLNAAFPPECTEFFNDADLAAPVTRRWPRTAP</sequence>
<evidence type="ECO:0000256" key="1">
    <source>
        <dbReference type="SAM" id="MobiDB-lite"/>
    </source>
</evidence>
<evidence type="ECO:0000313" key="2">
    <source>
        <dbReference type="EMBL" id="GEN60071.1"/>
    </source>
</evidence>
<reference evidence="2 3" key="1">
    <citation type="submission" date="2019-07" db="EMBL/GenBank/DDBJ databases">
        <title>Whole genome shotgun sequence of Acetobacter nitrogenifigens NBRC 105050.</title>
        <authorList>
            <person name="Hosoyama A."/>
            <person name="Uohara A."/>
            <person name="Ohji S."/>
            <person name="Ichikawa N."/>
        </authorList>
    </citation>
    <scope>NUCLEOTIDE SEQUENCE [LARGE SCALE GENOMIC DNA]</scope>
    <source>
        <strain evidence="2 3">NBRC 105050</strain>
    </source>
</reference>
<protein>
    <submittedName>
        <fullName evidence="2">Uncharacterized protein</fullName>
    </submittedName>
</protein>
<dbReference type="EMBL" id="BJYF01000010">
    <property type="protein sequence ID" value="GEN60071.1"/>
    <property type="molecule type" value="Genomic_DNA"/>
</dbReference>
<name>A0A511XB25_9PROT</name>
<dbReference type="Proteomes" id="UP000321635">
    <property type="component" value="Unassembled WGS sequence"/>
</dbReference>
<keyword evidence="3" id="KW-1185">Reference proteome</keyword>
<gene>
    <name evidence="2" type="ORF">ANI02nite_19550</name>
</gene>